<keyword evidence="1" id="KW-0677">Repeat</keyword>
<gene>
    <name evidence="3" type="ORF">O0S08_26905</name>
</gene>
<sequence length="685" mass="71277">MTRAASPVLAARLQAALDAGDLDADEPRLGARGTLLRAVALARHGRLARARGAAEAALEDRPDDAAVALAAAAVLRATHDYQRSLDALATAARAAPAATRAAATRAVGYASALGWERDVAAAIATGRAADPTEPLWDAFEAQMHLRGGDLELAIAAARSGLRRAPGSAKLRMELAAALARAGHDHDCAVEVAEALRLAPPDDAAAYHRAALFALLETGDLAGAARHGEAALGLQPADPPVALALADMSLWTGDRRAALARADAVTGPQGRAGARRIRGQIALADGHVDLALEELELACRVPDPSAELSRAEALIRRGAWDPAHAALTRATAIGDGYLFAAWMLRFLAAAGERPAPDAAVNPRQIEEFAEALAEVSPLGPAALADDRQGPLVEATRDALARMGCNRSAFATYHDGHVLKRMSTRTGVRHASRQALQSIRSADPARALALLDAACARWPRSSLPLAHRGELRLWLGDDAGARADLEASIAINPRTRWAYVGLTLLAHRTGDPAGALAASAAGITQMRGTVGPAVYAHRAGARAATGDLAGALEDLEHAVASHPARIGAWVELGLVHASARDQPGLARAFDHLRAHAPGLVSDAAAAVDRPAWGDMSFTPCPEDQTVILAEALAMLRGNRSSTCVTYITRAGQLRTVPHGPAAAHPATRIDADLTSVRALLLRSLGAR</sequence>
<evidence type="ECO:0000313" key="3">
    <source>
        <dbReference type="EMBL" id="WAS89838.1"/>
    </source>
</evidence>
<dbReference type="PANTHER" id="PTHR44858:SF1">
    <property type="entry name" value="UDP-N-ACETYLGLUCOSAMINE--PEPTIDE N-ACETYLGLUCOSAMINYLTRANSFERASE SPINDLY-RELATED"/>
    <property type="match status" value="1"/>
</dbReference>
<dbReference type="EMBL" id="CP114040">
    <property type="protein sequence ID" value="WAS89838.1"/>
    <property type="molecule type" value="Genomic_DNA"/>
</dbReference>
<dbReference type="InterPro" id="IPR011990">
    <property type="entry name" value="TPR-like_helical_dom_sf"/>
</dbReference>
<dbReference type="RefSeq" id="WP_269032148.1">
    <property type="nucleotide sequence ID" value="NZ_CP114040.1"/>
</dbReference>
<dbReference type="SUPFAM" id="SSF48452">
    <property type="entry name" value="TPR-like"/>
    <property type="match status" value="2"/>
</dbReference>
<dbReference type="InterPro" id="IPR050498">
    <property type="entry name" value="Ycf3"/>
</dbReference>
<dbReference type="PANTHER" id="PTHR44858">
    <property type="entry name" value="TETRATRICOPEPTIDE REPEAT PROTEIN 6"/>
    <property type="match status" value="1"/>
</dbReference>
<name>A0ABY7GSC0_9BACT</name>
<keyword evidence="2" id="KW-0802">TPR repeat</keyword>
<proteinExistence type="predicted"/>
<evidence type="ECO:0008006" key="5">
    <source>
        <dbReference type="Google" id="ProtNLM"/>
    </source>
</evidence>
<keyword evidence="4" id="KW-1185">Reference proteome</keyword>
<dbReference type="Proteomes" id="UP001164459">
    <property type="component" value="Chromosome"/>
</dbReference>
<protein>
    <recommendedName>
        <fullName evidence="5">Tetratricopeptide repeat protein</fullName>
    </recommendedName>
</protein>
<evidence type="ECO:0000313" key="4">
    <source>
        <dbReference type="Proteomes" id="UP001164459"/>
    </source>
</evidence>
<organism evidence="3 4">
    <name type="scientific">Nannocystis punicea</name>
    <dbReference type="NCBI Taxonomy" id="2995304"/>
    <lineage>
        <taxon>Bacteria</taxon>
        <taxon>Pseudomonadati</taxon>
        <taxon>Myxococcota</taxon>
        <taxon>Polyangia</taxon>
        <taxon>Nannocystales</taxon>
        <taxon>Nannocystaceae</taxon>
        <taxon>Nannocystis</taxon>
    </lineage>
</organism>
<evidence type="ECO:0000256" key="1">
    <source>
        <dbReference type="ARBA" id="ARBA00022737"/>
    </source>
</evidence>
<dbReference type="Gene3D" id="1.25.40.10">
    <property type="entry name" value="Tetratricopeptide repeat domain"/>
    <property type="match status" value="2"/>
</dbReference>
<accession>A0ABY7GSC0</accession>
<evidence type="ECO:0000256" key="2">
    <source>
        <dbReference type="ARBA" id="ARBA00022803"/>
    </source>
</evidence>
<reference evidence="3" key="1">
    <citation type="submission" date="2022-11" db="EMBL/GenBank/DDBJ databases">
        <title>Minimal conservation of predation-associated metabolite biosynthetic gene clusters underscores biosynthetic potential of Myxococcota including descriptions for ten novel species: Archangium lansinium sp. nov., Myxococcus landrumus sp. nov., Nannocystis bai.</title>
        <authorList>
            <person name="Ahearne A."/>
            <person name="Stevens C."/>
            <person name="Dowd S."/>
        </authorList>
    </citation>
    <scope>NUCLEOTIDE SEQUENCE</scope>
    <source>
        <strain evidence="3">Fl3</strain>
    </source>
</reference>